<reference evidence="6 7" key="1">
    <citation type="submission" date="2018-11" db="EMBL/GenBank/DDBJ databases">
        <title>Genome assembly of Steccherinum ochraceum LE-BIN_3174, the white-rot fungus of the Steccherinaceae family (The Residual Polyporoid clade, Polyporales, Basidiomycota).</title>
        <authorList>
            <person name="Fedorova T.V."/>
            <person name="Glazunova O.A."/>
            <person name="Landesman E.O."/>
            <person name="Moiseenko K.V."/>
            <person name="Psurtseva N.V."/>
            <person name="Savinova O.S."/>
            <person name="Shakhova N.V."/>
            <person name="Tyazhelova T.V."/>
            <person name="Vasina D.V."/>
        </authorList>
    </citation>
    <scope>NUCLEOTIDE SEQUENCE [LARGE SCALE GENOMIC DNA]</scope>
    <source>
        <strain evidence="6 7">LE-BIN_3174</strain>
    </source>
</reference>
<feature type="transmembrane region" description="Helical" evidence="4">
    <location>
        <begin position="64"/>
        <end position="84"/>
    </location>
</feature>
<dbReference type="OrthoDB" id="6509908at2759"/>
<dbReference type="InterPro" id="IPR036259">
    <property type="entry name" value="MFS_trans_sf"/>
</dbReference>
<dbReference type="PANTHER" id="PTHR11360:SF284">
    <property type="entry name" value="EG:103B4.3 PROTEIN-RELATED"/>
    <property type="match status" value="1"/>
</dbReference>
<accession>A0A4R0RST4</accession>
<dbReference type="PROSITE" id="PS50850">
    <property type="entry name" value="MFS"/>
    <property type="match status" value="1"/>
</dbReference>
<comment type="similarity">
    <text evidence="2">Belongs to the major facilitator superfamily. Monocarboxylate porter (TC 2.A.1.13) family.</text>
</comment>
<dbReference type="PANTHER" id="PTHR11360">
    <property type="entry name" value="MONOCARBOXYLATE TRANSPORTER"/>
    <property type="match status" value="1"/>
</dbReference>
<evidence type="ECO:0000256" key="3">
    <source>
        <dbReference type="SAM" id="MobiDB-lite"/>
    </source>
</evidence>
<keyword evidence="4" id="KW-0812">Transmembrane</keyword>
<evidence type="ECO:0000256" key="4">
    <source>
        <dbReference type="SAM" id="Phobius"/>
    </source>
</evidence>
<dbReference type="GO" id="GO:0016020">
    <property type="term" value="C:membrane"/>
    <property type="evidence" value="ECO:0007669"/>
    <property type="project" value="UniProtKB-SubCell"/>
</dbReference>
<feature type="compositionally biased region" description="Basic and acidic residues" evidence="3">
    <location>
        <begin position="18"/>
        <end position="35"/>
    </location>
</feature>
<feature type="region of interest" description="Disordered" evidence="3">
    <location>
        <begin position="1"/>
        <end position="38"/>
    </location>
</feature>
<feature type="transmembrane region" description="Helical" evidence="4">
    <location>
        <begin position="324"/>
        <end position="345"/>
    </location>
</feature>
<dbReference type="Proteomes" id="UP000292702">
    <property type="component" value="Unassembled WGS sequence"/>
</dbReference>
<comment type="subcellular location">
    <subcellularLocation>
        <location evidence="1">Membrane</location>
        <topology evidence="1">Multi-pass membrane protein</topology>
    </subcellularLocation>
</comment>
<gene>
    <name evidence="6" type="ORF">EIP91_004183</name>
</gene>
<comment type="caution">
    <text evidence="6">The sequence shown here is derived from an EMBL/GenBank/DDBJ whole genome shotgun (WGS) entry which is preliminary data.</text>
</comment>
<name>A0A4R0RST4_9APHY</name>
<dbReference type="AlphaFoldDB" id="A0A4R0RST4"/>
<feature type="transmembrane region" description="Helical" evidence="4">
    <location>
        <begin position="351"/>
        <end position="370"/>
    </location>
</feature>
<organism evidence="6 7">
    <name type="scientific">Steccherinum ochraceum</name>
    <dbReference type="NCBI Taxonomy" id="92696"/>
    <lineage>
        <taxon>Eukaryota</taxon>
        <taxon>Fungi</taxon>
        <taxon>Dikarya</taxon>
        <taxon>Basidiomycota</taxon>
        <taxon>Agaricomycotina</taxon>
        <taxon>Agaricomycetes</taxon>
        <taxon>Polyporales</taxon>
        <taxon>Steccherinaceae</taxon>
        <taxon>Steccherinum</taxon>
    </lineage>
</organism>
<evidence type="ECO:0000259" key="5">
    <source>
        <dbReference type="PROSITE" id="PS50850"/>
    </source>
</evidence>
<proteinExistence type="inferred from homology"/>
<keyword evidence="4" id="KW-1133">Transmembrane helix</keyword>
<protein>
    <recommendedName>
        <fullName evidence="5">Major facilitator superfamily (MFS) profile domain-containing protein</fullName>
    </recommendedName>
</protein>
<keyword evidence="7" id="KW-1185">Reference proteome</keyword>
<feature type="transmembrane region" description="Helical" evidence="4">
    <location>
        <begin position="156"/>
        <end position="177"/>
    </location>
</feature>
<dbReference type="SUPFAM" id="SSF103473">
    <property type="entry name" value="MFS general substrate transporter"/>
    <property type="match status" value="1"/>
</dbReference>
<dbReference type="EMBL" id="RWJN01000024">
    <property type="protein sequence ID" value="TCD70282.1"/>
    <property type="molecule type" value="Genomic_DNA"/>
</dbReference>
<dbReference type="Gene3D" id="1.20.1250.20">
    <property type="entry name" value="MFS general substrate transporter like domains"/>
    <property type="match status" value="1"/>
</dbReference>
<dbReference type="Pfam" id="PF07690">
    <property type="entry name" value="MFS_1"/>
    <property type="match status" value="1"/>
</dbReference>
<evidence type="ECO:0000313" key="7">
    <source>
        <dbReference type="Proteomes" id="UP000292702"/>
    </source>
</evidence>
<feature type="transmembrane region" description="Helical" evidence="4">
    <location>
        <begin position="265"/>
        <end position="283"/>
    </location>
</feature>
<feature type="transmembrane region" description="Helical" evidence="4">
    <location>
        <begin position="233"/>
        <end position="253"/>
    </location>
</feature>
<dbReference type="InterPro" id="IPR050327">
    <property type="entry name" value="Proton-linked_MCT"/>
</dbReference>
<evidence type="ECO:0000256" key="2">
    <source>
        <dbReference type="ARBA" id="ARBA00006727"/>
    </source>
</evidence>
<feature type="transmembrane region" description="Helical" evidence="4">
    <location>
        <begin position="90"/>
        <end position="112"/>
    </location>
</feature>
<feature type="transmembrane region" description="Helical" evidence="4">
    <location>
        <begin position="198"/>
        <end position="221"/>
    </location>
</feature>
<feature type="transmembrane region" description="Helical" evidence="4">
    <location>
        <begin position="124"/>
        <end position="144"/>
    </location>
</feature>
<feature type="transmembrane region" description="Helical" evidence="4">
    <location>
        <begin position="289"/>
        <end position="312"/>
    </location>
</feature>
<dbReference type="InterPro" id="IPR020846">
    <property type="entry name" value="MFS_dom"/>
</dbReference>
<dbReference type="GO" id="GO:0022857">
    <property type="term" value="F:transmembrane transporter activity"/>
    <property type="evidence" value="ECO:0007669"/>
    <property type="project" value="InterPro"/>
</dbReference>
<sequence length="377" mass="40424">MIKGNGDPACTTAVDASVRSRNDTSPDLDVKDEGKGTANVAESVADTEKQFIDLSDSKPPDGGLRAWSIVLGSFFANFATFGYVNSWGYWQFLLCQGFFIGISCGVVFGPSMGMISHWFKRRRGIALGISAVGSSVGGTIFPIAASRLIDEVGFKWCMRILGFMQLFALIIVNLCMARRGPPSKVPRKVFDLKAFKNLAYTFWCLSGMVVFLGLYTVLTYIDVSAVFAGLSPNFTFYLISIANVASCFGRILGGLVADRKGPINALLFPTLMAGGLTYAWPFARTTGEFIVIAIFYGVASGVYVTLFNAPFMEMGNPHDVGTRIGMGATIIAVGAISGPPISGAINAATGGYKAVGYYAGSMIMFSYYLLGQWKGRA</sequence>
<dbReference type="InterPro" id="IPR011701">
    <property type="entry name" value="MFS"/>
</dbReference>
<evidence type="ECO:0000256" key="1">
    <source>
        <dbReference type="ARBA" id="ARBA00004141"/>
    </source>
</evidence>
<keyword evidence="4" id="KW-0472">Membrane</keyword>
<evidence type="ECO:0000313" key="6">
    <source>
        <dbReference type="EMBL" id="TCD70282.1"/>
    </source>
</evidence>
<feature type="domain" description="Major facilitator superfamily (MFS) profile" evidence="5">
    <location>
        <begin position="199"/>
        <end position="377"/>
    </location>
</feature>